<evidence type="ECO:0000256" key="2">
    <source>
        <dbReference type="ARBA" id="ARBA00023136"/>
    </source>
</evidence>
<evidence type="ECO:0000313" key="5">
    <source>
        <dbReference type="Proteomes" id="UP000295773"/>
    </source>
</evidence>
<organism evidence="4 5">
    <name type="scientific">Longicatena caecimuris</name>
    <dbReference type="NCBI Taxonomy" id="1796635"/>
    <lineage>
        <taxon>Bacteria</taxon>
        <taxon>Bacillati</taxon>
        <taxon>Bacillota</taxon>
        <taxon>Erysipelotrichia</taxon>
        <taxon>Erysipelotrichales</taxon>
        <taxon>Erysipelotrichaceae</taxon>
        <taxon>Longicatena</taxon>
    </lineage>
</organism>
<dbReference type="AlphaFoldDB" id="A0A4R3T8X6"/>
<accession>A0A4R3T8X6</accession>
<sequence>MIFLREWSVIFKTLLAVMGIKKGNPCILTTGDIMKYTDRCKQLNEKLHLQENFDIVAKTLQVQDVHMTLYFVDGFVKDEVLEKMMEFLLKADMKTTVQQESVYVFCDRFVSYLETDVVAEEEKQITAVLSGSVLMIVDGYEEGIVIDARTYPTRSMAEPEDDRVLRGSRDGFVETLVFNTALIRRRIRDTRLHMEYHSVGSISKTDIVLCYMEGLADDALVQDIRHKLSQIQVEALTMAQESIAEALVPHKWLNPFPKVRYSERPDAAASNVLEGKVIVMIDNSPSVLILPTTFFDFVQEAQDYYLPPITGSYLRLIRIMVFFLTLFVTPIWYYLNCNPDFAPDWFQFALIQDNMNLPIILQLLMLELGIDALKLASLNTPSSLNSSFSIIGALILGDFAVNAGWLAPEIILYMAFVALANFTQPSYELGYAIKFMRMMMLIIIALLPRFGLWIGLAIMAFILASNKTITHTSYFYPLFPFHAHDFKMIFARKKLRGKSSNRS</sequence>
<dbReference type="Proteomes" id="UP000295773">
    <property type="component" value="Unassembled WGS sequence"/>
</dbReference>
<dbReference type="Pfam" id="PF03323">
    <property type="entry name" value="GerA"/>
    <property type="match status" value="1"/>
</dbReference>
<keyword evidence="3" id="KW-0812">Transmembrane</keyword>
<dbReference type="PIRSF" id="PIRSF005690">
    <property type="entry name" value="GerBA"/>
    <property type="match status" value="1"/>
</dbReference>
<keyword evidence="3" id="KW-1133">Transmembrane helix</keyword>
<feature type="transmembrane region" description="Helical" evidence="3">
    <location>
        <begin position="316"/>
        <end position="335"/>
    </location>
</feature>
<dbReference type="EMBL" id="SMBP01000018">
    <property type="protein sequence ID" value="TCU57569.1"/>
    <property type="molecule type" value="Genomic_DNA"/>
</dbReference>
<dbReference type="PANTHER" id="PTHR22550">
    <property type="entry name" value="SPORE GERMINATION PROTEIN"/>
    <property type="match status" value="1"/>
</dbReference>
<feature type="transmembrane region" description="Helical" evidence="3">
    <location>
        <begin position="410"/>
        <end position="427"/>
    </location>
</feature>
<keyword evidence="2 3" id="KW-0472">Membrane</keyword>
<evidence type="ECO:0000256" key="3">
    <source>
        <dbReference type="SAM" id="Phobius"/>
    </source>
</evidence>
<comment type="similarity">
    <text evidence="1">Belongs to the GerABKA family.</text>
</comment>
<dbReference type="InterPro" id="IPR004995">
    <property type="entry name" value="Spore_Ger"/>
</dbReference>
<evidence type="ECO:0000256" key="1">
    <source>
        <dbReference type="ARBA" id="ARBA00005278"/>
    </source>
</evidence>
<name>A0A4R3T8X6_9FIRM</name>
<feature type="transmembrane region" description="Helical" evidence="3">
    <location>
        <begin position="439"/>
        <end position="462"/>
    </location>
</feature>
<reference evidence="4 5" key="1">
    <citation type="submission" date="2019-03" db="EMBL/GenBank/DDBJ databases">
        <title>Genomic Encyclopedia of Type Strains, Phase IV (KMG-IV): sequencing the most valuable type-strain genomes for metagenomic binning, comparative biology and taxonomic classification.</title>
        <authorList>
            <person name="Goeker M."/>
        </authorList>
    </citation>
    <scope>NUCLEOTIDE SEQUENCE [LARGE SCALE GENOMIC DNA]</scope>
    <source>
        <strain evidence="4 5">DSM 29481</strain>
    </source>
</reference>
<proteinExistence type="inferred from homology"/>
<comment type="caution">
    <text evidence="4">The sequence shown here is derived from an EMBL/GenBank/DDBJ whole genome shotgun (WGS) entry which is preliminary data.</text>
</comment>
<dbReference type="GO" id="GO:0009847">
    <property type="term" value="P:spore germination"/>
    <property type="evidence" value="ECO:0007669"/>
    <property type="project" value="InterPro"/>
</dbReference>
<dbReference type="InterPro" id="IPR050768">
    <property type="entry name" value="UPF0353/GerABKA_families"/>
</dbReference>
<dbReference type="PANTHER" id="PTHR22550:SF9">
    <property type="entry name" value="STAGE V SPORULATION PROTEIN AF"/>
    <property type="match status" value="1"/>
</dbReference>
<keyword evidence="5" id="KW-1185">Reference proteome</keyword>
<gene>
    <name evidence="4" type="ORF">EDD61_11812</name>
</gene>
<protein>
    <submittedName>
        <fullName evidence="4">Stage V sporulation protein AF</fullName>
    </submittedName>
</protein>
<evidence type="ECO:0000313" key="4">
    <source>
        <dbReference type="EMBL" id="TCU57569.1"/>
    </source>
</evidence>
<dbReference type="GO" id="GO:0016020">
    <property type="term" value="C:membrane"/>
    <property type="evidence" value="ECO:0007669"/>
    <property type="project" value="InterPro"/>
</dbReference>